<dbReference type="Proteomes" id="UP000199163">
    <property type="component" value="Unassembled WGS sequence"/>
</dbReference>
<proteinExistence type="predicted"/>
<evidence type="ECO:0000313" key="3">
    <source>
        <dbReference type="Proteomes" id="UP000199163"/>
    </source>
</evidence>
<feature type="transmembrane region" description="Helical" evidence="1">
    <location>
        <begin position="20"/>
        <end position="42"/>
    </location>
</feature>
<name>A0A1G8KH52_9BACI</name>
<dbReference type="AlphaFoldDB" id="A0A1G8KH52"/>
<keyword evidence="1" id="KW-0472">Membrane</keyword>
<dbReference type="RefSeq" id="WP_175487595.1">
    <property type="nucleotide sequence ID" value="NZ_FNDK01000049.1"/>
</dbReference>
<organism evidence="2 3">
    <name type="scientific">Alteribacillus persepolensis</name>
    <dbReference type="NCBI Taxonomy" id="568899"/>
    <lineage>
        <taxon>Bacteria</taxon>
        <taxon>Bacillati</taxon>
        <taxon>Bacillota</taxon>
        <taxon>Bacilli</taxon>
        <taxon>Bacillales</taxon>
        <taxon>Bacillaceae</taxon>
        <taxon>Alteribacillus</taxon>
    </lineage>
</organism>
<accession>A0A1G8KH52</accession>
<reference evidence="2 3" key="1">
    <citation type="submission" date="2016-10" db="EMBL/GenBank/DDBJ databases">
        <authorList>
            <person name="de Groot N.N."/>
        </authorList>
    </citation>
    <scope>NUCLEOTIDE SEQUENCE [LARGE SCALE GENOMIC DNA]</scope>
    <source>
        <strain evidence="2 3">DSM 21632</strain>
    </source>
</reference>
<protein>
    <submittedName>
        <fullName evidence="2">Uncharacterized protein</fullName>
    </submittedName>
</protein>
<gene>
    <name evidence="2" type="ORF">SAMN05192534_1495</name>
</gene>
<dbReference type="EMBL" id="FNDK01000049">
    <property type="protein sequence ID" value="SDI42725.1"/>
    <property type="molecule type" value="Genomic_DNA"/>
</dbReference>
<keyword evidence="1" id="KW-0812">Transmembrane</keyword>
<evidence type="ECO:0000256" key="1">
    <source>
        <dbReference type="SAM" id="Phobius"/>
    </source>
</evidence>
<evidence type="ECO:0000313" key="2">
    <source>
        <dbReference type="EMBL" id="SDI42725.1"/>
    </source>
</evidence>
<keyword evidence="3" id="KW-1185">Reference proteome</keyword>
<sequence>MKAKNEIIPAHTEPFQASNNWLTVFLMRCSIIGIQLLFNVNISLELICDRAKET</sequence>
<keyword evidence="1" id="KW-1133">Transmembrane helix</keyword>